<name>A0A834GUT6_RHOSS</name>
<proteinExistence type="predicted"/>
<dbReference type="OrthoDB" id="1727196at2759"/>
<evidence type="ECO:0000256" key="1">
    <source>
        <dbReference type="SAM" id="MobiDB-lite"/>
    </source>
</evidence>
<accession>A0A834GUT6</accession>
<protein>
    <submittedName>
        <fullName evidence="2">Uncharacterized protein</fullName>
    </submittedName>
</protein>
<gene>
    <name evidence="2" type="ORF">RHSIM_Rhsim06G0019200</name>
</gene>
<dbReference type="AlphaFoldDB" id="A0A834GUT6"/>
<evidence type="ECO:0000313" key="2">
    <source>
        <dbReference type="EMBL" id="KAF7141559.1"/>
    </source>
</evidence>
<keyword evidence="3" id="KW-1185">Reference proteome</keyword>
<reference evidence="2" key="1">
    <citation type="submission" date="2019-11" db="EMBL/GenBank/DDBJ databases">
        <authorList>
            <person name="Liu Y."/>
            <person name="Hou J."/>
            <person name="Li T.-Q."/>
            <person name="Guan C.-H."/>
            <person name="Wu X."/>
            <person name="Wu H.-Z."/>
            <person name="Ling F."/>
            <person name="Zhang R."/>
            <person name="Shi X.-G."/>
            <person name="Ren J.-P."/>
            <person name="Chen E.-F."/>
            <person name="Sun J.-M."/>
        </authorList>
    </citation>
    <scope>NUCLEOTIDE SEQUENCE</scope>
    <source>
        <strain evidence="2">Adult_tree_wgs_1</strain>
        <tissue evidence="2">Leaves</tissue>
    </source>
</reference>
<dbReference type="EMBL" id="WJXA01000006">
    <property type="protein sequence ID" value="KAF7141559.1"/>
    <property type="molecule type" value="Genomic_DNA"/>
</dbReference>
<comment type="caution">
    <text evidence="2">The sequence shown here is derived from an EMBL/GenBank/DDBJ whole genome shotgun (WGS) entry which is preliminary data.</text>
</comment>
<organism evidence="2 3">
    <name type="scientific">Rhododendron simsii</name>
    <name type="common">Sims's rhododendron</name>
    <dbReference type="NCBI Taxonomy" id="118357"/>
    <lineage>
        <taxon>Eukaryota</taxon>
        <taxon>Viridiplantae</taxon>
        <taxon>Streptophyta</taxon>
        <taxon>Embryophyta</taxon>
        <taxon>Tracheophyta</taxon>
        <taxon>Spermatophyta</taxon>
        <taxon>Magnoliopsida</taxon>
        <taxon>eudicotyledons</taxon>
        <taxon>Gunneridae</taxon>
        <taxon>Pentapetalae</taxon>
        <taxon>asterids</taxon>
        <taxon>Ericales</taxon>
        <taxon>Ericaceae</taxon>
        <taxon>Ericoideae</taxon>
        <taxon>Rhodoreae</taxon>
        <taxon>Rhododendron</taxon>
    </lineage>
</organism>
<dbReference type="Proteomes" id="UP000626092">
    <property type="component" value="Unassembled WGS sequence"/>
</dbReference>
<feature type="compositionally biased region" description="Low complexity" evidence="1">
    <location>
        <begin position="91"/>
        <end position="102"/>
    </location>
</feature>
<sequence>MRQHNTVAHPCTGLHEILAIDFNNQWFDSYLLVVGHDIDHFTSPEGIPGVPETNFSNRPNSFNSKYSHQHALVCCVHRVEEELGKTDESDTTSVSESAVTDVMASDERVEDSAPDEDFVVDPCEAEDLEVEETGEGTMDD</sequence>
<evidence type="ECO:0000313" key="3">
    <source>
        <dbReference type="Proteomes" id="UP000626092"/>
    </source>
</evidence>
<feature type="region of interest" description="Disordered" evidence="1">
    <location>
        <begin position="83"/>
        <end position="117"/>
    </location>
</feature>